<evidence type="ECO:0000313" key="3">
    <source>
        <dbReference type="Proteomes" id="UP000230729"/>
    </source>
</evidence>
<name>A0A2G9ZKK7_9BACT</name>
<feature type="transmembrane region" description="Helical" evidence="1">
    <location>
        <begin position="66"/>
        <end position="84"/>
    </location>
</feature>
<dbReference type="InterPro" id="IPR003832">
    <property type="entry name" value="DUF212"/>
</dbReference>
<gene>
    <name evidence="2" type="ORF">COX22_02875</name>
</gene>
<accession>A0A2G9ZKK7</accession>
<dbReference type="PANTHER" id="PTHR31446">
    <property type="entry name" value="ACID PHOSPHATASE/VANADIUM-DEPENDENT HALOPEROXIDASE-RELATED PROTEIN"/>
    <property type="match status" value="1"/>
</dbReference>
<organism evidence="2 3">
    <name type="scientific">Candidatus Falkowbacteria bacterium CG23_combo_of_CG06-09_8_20_14_all_49_15</name>
    <dbReference type="NCBI Taxonomy" id="1974572"/>
    <lineage>
        <taxon>Bacteria</taxon>
        <taxon>Candidatus Falkowiibacteriota</taxon>
    </lineage>
</organism>
<reference evidence="2 3" key="1">
    <citation type="submission" date="2017-09" db="EMBL/GenBank/DDBJ databases">
        <title>Depth-based differentiation of microbial function through sediment-hosted aquifers and enrichment of novel symbionts in the deep terrestrial subsurface.</title>
        <authorList>
            <person name="Probst A.J."/>
            <person name="Ladd B."/>
            <person name="Jarett J.K."/>
            <person name="Geller-Mcgrath D.E."/>
            <person name="Sieber C.M."/>
            <person name="Emerson J.B."/>
            <person name="Anantharaman K."/>
            <person name="Thomas B.C."/>
            <person name="Malmstrom R."/>
            <person name="Stieglmeier M."/>
            <person name="Klingl A."/>
            <person name="Woyke T."/>
            <person name="Ryan C.M."/>
            <person name="Banfield J.F."/>
        </authorList>
    </citation>
    <scope>NUCLEOTIDE SEQUENCE [LARGE SCALE GENOMIC DNA]</scope>
    <source>
        <strain evidence="2">CG23_combo_of_CG06-09_8_20_14_all_49_15</strain>
    </source>
</reference>
<evidence type="ECO:0000256" key="1">
    <source>
        <dbReference type="SAM" id="Phobius"/>
    </source>
</evidence>
<keyword evidence="1" id="KW-0812">Transmembrane</keyword>
<dbReference type="InterPro" id="IPR036938">
    <property type="entry name" value="PAP2/HPO_sf"/>
</dbReference>
<dbReference type="EMBL" id="PCSD01000069">
    <property type="protein sequence ID" value="PIP33709.1"/>
    <property type="molecule type" value="Genomic_DNA"/>
</dbReference>
<keyword evidence="1" id="KW-1133">Transmembrane helix</keyword>
<feature type="transmembrane region" description="Helical" evidence="1">
    <location>
        <begin position="6"/>
        <end position="23"/>
    </location>
</feature>
<feature type="transmembrane region" description="Helical" evidence="1">
    <location>
        <begin position="126"/>
        <end position="144"/>
    </location>
</feature>
<dbReference type="Pfam" id="PF02681">
    <property type="entry name" value="DUF212"/>
    <property type="match status" value="1"/>
</dbReference>
<dbReference type="PANTHER" id="PTHR31446:SF29">
    <property type="entry name" value="ACID PHOSPHATASE_VANADIUM-DEPENDENT HALOPEROXIDASE-RELATED PROTEIN"/>
    <property type="match status" value="1"/>
</dbReference>
<dbReference type="Proteomes" id="UP000230729">
    <property type="component" value="Unassembled WGS sequence"/>
</dbReference>
<dbReference type="AlphaFoldDB" id="A0A2G9ZKK7"/>
<proteinExistence type="predicted"/>
<protein>
    <submittedName>
        <fullName evidence="2">Acid phosphatase</fullName>
    </submittedName>
</protein>
<sequence length="145" mass="16043">MFLQILIWPLIALFIAQLAKFFISSNRLKFSWQGAFAYSGMPSGHSAMVSALAGTIALYYGFNSPFFAIAAILAIIVIRDATGLRRYLGQHGRTLNILVKDLKEDDMLDASYPTLLERIGHTPAQVFFGILIGLAVSLLGFWLFP</sequence>
<evidence type="ECO:0000313" key="2">
    <source>
        <dbReference type="EMBL" id="PIP33709.1"/>
    </source>
</evidence>
<dbReference type="SUPFAM" id="SSF48317">
    <property type="entry name" value="Acid phosphatase/Vanadium-dependent haloperoxidase"/>
    <property type="match status" value="1"/>
</dbReference>
<keyword evidence="1" id="KW-0472">Membrane</keyword>
<comment type="caution">
    <text evidence="2">The sequence shown here is derived from an EMBL/GenBank/DDBJ whole genome shotgun (WGS) entry which is preliminary data.</text>
</comment>